<reference evidence="1" key="1">
    <citation type="submission" date="2010-07" db="EMBL/GenBank/DDBJ databases">
        <title>Gene structure and function analysis of the virulence-related plasmid pVH1 from Vibrio harveyi VIB645.</title>
        <authorList>
            <person name="Hou X."/>
            <person name="Sun J."/>
            <person name="Sun B."/>
            <person name="Liu J."/>
            <person name="Zhang X."/>
        </authorList>
    </citation>
    <scope>NUCLEOTIDE SEQUENCE</scope>
    <source>
        <strain evidence="1">VIB645</strain>
        <plasmid evidence="1">pVH1</plasmid>
    </source>
</reference>
<dbReference type="EMBL" id="HM752272">
    <property type="protein sequence ID" value="ADQ53975.1"/>
    <property type="molecule type" value="Genomic_DNA"/>
</dbReference>
<protein>
    <submittedName>
        <fullName evidence="1">Putative leucine rich domain-containing protein</fullName>
    </submittedName>
</protein>
<organism evidence="1">
    <name type="scientific">Vibrio harveyi</name>
    <name type="common">Beneckea harveyi</name>
    <dbReference type="NCBI Taxonomy" id="669"/>
    <lineage>
        <taxon>Bacteria</taxon>
        <taxon>Pseudomonadati</taxon>
        <taxon>Pseudomonadota</taxon>
        <taxon>Gammaproteobacteria</taxon>
        <taxon>Vibrionales</taxon>
        <taxon>Vibrionaceae</taxon>
        <taxon>Vibrio</taxon>
    </lineage>
</organism>
<proteinExistence type="predicted"/>
<geneLocation type="plasmid" evidence="1">
    <name>pVH1</name>
</geneLocation>
<evidence type="ECO:0000313" key="1">
    <source>
        <dbReference type="EMBL" id="ADQ53975.1"/>
    </source>
</evidence>
<name>E5G5Q1_VIBHA</name>
<accession>E5G5Q1</accession>
<keyword evidence="1" id="KW-0614">Plasmid</keyword>
<dbReference type="AlphaFoldDB" id="E5G5Q1"/>
<sequence>MTAFSILSEHFHISHDAMIPIIGSLCPGENLDIERAHKRRSHFWSKFFTVEDSQNPYSKFEGLLKDVVTQAESFQMETLLCSLPSRLTALEIVKQLQWLPQDTLAMKAMIQDIDSYNDALEHLNKNQVGSNLLTIDNYMNLPSVIFSWLQRISSNQREKVRIERETKASILERDYLNFGLIYRYFKHVNINVTEGVYVYHFMLSPRISLEQISSILLKARIDK</sequence>